<protein>
    <recommendedName>
        <fullName evidence="4">Fungal N-terminal domain-containing protein</fullName>
    </recommendedName>
</protein>
<evidence type="ECO:0000256" key="1">
    <source>
        <dbReference type="SAM" id="MobiDB-lite"/>
    </source>
</evidence>
<gene>
    <name evidence="2" type="ORF">B0T26DRAFT_745110</name>
</gene>
<evidence type="ECO:0000313" key="3">
    <source>
        <dbReference type="Proteomes" id="UP001172101"/>
    </source>
</evidence>
<proteinExistence type="predicted"/>
<dbReference type="EMBL" id="JAUIRO010000001">
    <property type="protein sequence ID" value="KAK0733014.1"/>
    <property type="molecule type" value="Genomic_DNA"/>
</dbReference>
<keyword evidence="3" id="KW-1185">Reference proteome</keyword>
<dbReference type="GeneID" id="85327783"/>
<dbReference type="RefSeq" id="XP_060301891.1">
    <property type="nucleotide sequence ID" value="XM_060444513.1"/>
</dbReference>
<name>A0AA40BF21_9PEZI</name>
<organism evidence="2 3">
    <name type="scientific">Lasiosphaeria miniovina</name>
    <dbReference type="NCBI Taxonomy" id="1954250"/>
    <lineage>
        <taxon>Eukaryota</taxon>
        <taxon>Fungi</taxon>
        <taxon>Dikarya</taxon>
        <taxon>Ascomycota</taxon>
        <taxon>Pezizomycotina</taxon>
        <taxon>Sordariomycetes</taxon>
        <taxon>Sordariomycetidae</taxon>
        <taxon>Sordariales</taxon>
        <taxon>Lasiosphaeriaceae</taxon>
        <taxon>Lasiosphaeria</taxon>
    </lineage>
</organism>
<dbReference type="Proteomes" id="UP001172101">
    <property type="component" value="Unassembled WGS sequence"/>
</dbReference>
<evidence type="ECO:0008006" key="4">
    <source>
        <dbReference type="Google" id="ProtNLM"/>
    </source>
</evidence>
<accession>A0AA40BF21</accession>
<sequence length="276" mass="30272">MADPLSIAASIAGVAAAGFAAAKGLYEIADGIGSAGVEVRVYGDEVASFSKFLYHVRSELVRSEGVSSEAQSLLGDTVHLYDRILHPFKGMLGTLQPLLARFRGRESKLRQFGLRLQWVFRTKDKLVFYRSALNAQHRLLQTLLDLIILQATRDKSAENIHMLNISLQHSFAATTRGLNETNAPTPQEALTGDSNPKSVFSDTAEALKLPSANADSADTDMDLKAAYLAEEPTPEQRGRRQWFEKRASNADPRGLAARNVNVWDMEAINAELPGYV</sequence>
<evidence type="ECO:0000313" key="2">
    <source>
        <dbReference type="EMBL" id="KAK0733014.1"/>
    </source>
</evidence>
<reference evidence="2" key="1">
    <citation type="submission" date="2023-06" db="EMBL/GenBank/DDBJ databases">
        <title>Genome-scale phylogeny and comparative genomics of the fungal order Sordariales.</title>
        <authorList>
            <consortium name="Lawrence Berkeley National Laboratory"/>
            <person name="Hensen N."/>
            <person name="Bonometti L."/>
            <person name="Westerberg I."/>
            <person name="Brannstrom I.O."/>
            <person name="Guillou S."/>
            <person name="Cros-Aarteil S."/>
            <person name="Calhoun S."/>
            <person name="Haridas S."/>
            <person name="Kuo A."/>
            <person name="Mondo S."/>
            <person name="Pangilinan J."/>
            <person name="Riley R."/>
            <person name="LaButti K."/>
            <person name="Andreopoulos B."/>
            <person name="Lipzen A."/>
            <person name="Chen C."/>
            <person name="Yanf M."/>
            <person name="Daum C."/>
            <person name="Ng V."/>
            <person name="Clum A."/>
            <person name="Steindorff A."/>
            <person name="Ohm R."/>
            <person name="Martin F."/>
            <person name="Silar P."/>
            <person name="Natvig D."/>
            <person name="Lalanne C."/>
            <person name="Gautier V."/>
            <person name="Ament-velasquez S.L."/>
            <person name="Kruys A."/>
            <person name="Hutchinson M.I."/>
            <person name="Powell A.J."/>
            <person name="Barry K."/>
            <person name="Miller A.N."/>
            <person name="Grigoriev I.V."/>
            <person name="Debuchy R."/>
            <person name="Gladieux P."/>
            <person name="Thoren M.H."/>
            <person name="Johannesson H."/>
        </authorList>
    </citation>
    <scope>NUCLEOTIDE SEQUENCE</scope>
    <source>
        <strain evidence="2">SMH2392-1A</strain>
    </source>
</reference>
<comment type="caution">
    <text evidence="2">The sequence shown here is derived from an EMBL/GenBank/DDBJ whole genome shotgun (WGS) entry which is preliminary data.</text>
</comment>
<feature type="region of interest" description="Disordered" evidence="1">
    <location>
        <begin position="178"/>
        <end position="197"/>
    </location>
</feature>
<dbReference type="AlphaFoldDB" id="A0AA40BF21"/>